<sequence>MLSPGVQESCMNLTHDRLEPNPDISGIGVLISFTATAFMVLLLVWAKYLISFDPGKNPFQPGASLGAVATTTTPCRSWHSNTADESFLAFCRSLGARLAGCLPRSLVAFRSADFDEAFDETIVAMCDMQIFTGGGILLSGFLTLRDKISAHHWHVLVYLAWFSTTSHLAGLTAIRSYLNAFPRKRNLRLGLMLIVLAMLLAAMVPTQFLTWDDAISVYLHDSPALCFFDLHLARRMWHKAVAIRNHERYGITTASEADEAMAKGTQGVVLSALVLVLGLFIRSLKIFSPLSGFFAQRVRRKLREFSGRFLLCLRPHRLIGLEAQDKKPSFLHAAYAYCLFLPAVATFFSLRLWLDLFCSVMAQMLWFLISMLWGLGGSRQAGGTPPTRLQPNGSRGEQVDLWTNPLDSLAREPSLQSAHYTSLKSQGQPYRNPRASACRLGGCRYLHLRLPMEGARVSGSARFAAPTLRGQQRKHGSPDAPPRLFQDGILARAYRHHDIHRHFGH</sequence>
<dbReference type="Proteomes" id="UP000019374">
    <property type="component" value="Unassembled WGS sequence"/>
</dbReference>
<feature type="transmembrane region" description="Helical" evidence="1">
    <location>
        <begin position="122"/>
        <end position="144"/>
    </location>
</feature>
<dbReference type="eggNOG" id="ENOG502SQSC">
    <property type="taxonomic scope" value="Eukaryota"/>
</dbReference>
<accession>T5AR65</accession>
<gene>
    <name evidence="2" type="ORF">OCS_00058</name>
</gene>
<feature type="transmembrane region" description="Helical" evidence="1">
    <location>
        <begin position="268"/>
        <end position="295"/>
    </location>
</feature>
<evidence type="ECO:0000256" key="1">
    <source>
        <dbReference type="SAM" id="Phobius"/>
    </source>
</evidence>
<reference evidence="2 3" key="1">
    <citation type="journal article" date="2013" name="Chin. Sci. Bull.">
        <title>Genome survey uncovers the secrets of sex and lifestyle in caterpillar fungus.</title>
        <authorList>
            <person name="Hu X."/>
            <person name="Zhang Y."/>
            <person name="Xiao G."/>
            <person name="Zheng P."/>
            <person name="Xia Y."/>
            <person name="Zhang X."/>
            <person name="St Leger R.J."/>
            <person name="Liu X."/>
            <person name="Wang C."/>
        </authorList>
    </citation>
    <scope>NUCLEOTIDE SEQUENCE [LARGE SCALE GENOMIC DNA]</scope>
    <source>
        <strain evidence="3">Co18 / CGMCC 3.14243</strain>
        <tissue evidence="2">Fruit-body</tissue>
    </source>
</reference>
<feature type="transmembrane region" description="Helical" evidence="1">
    <location>
        <begin position="190"/>
        <end position="209"/>
    </location>
</feature>
<feature type="transmembrane region" description="Helical" evidence="1">
    <location>
        <begin position="156"/>
        <end position="178"/>
    </location>
</feature>
<dbReference type="PANTHER" id="PTHR37577">
    <property type="entry name" value="INTEGRAL MEMBRANE PROTEIN"/>
    <property type="match status" value="1"/>
</dbReference>
<feature type="transmembrane region" description="Helical" evidence="1">
    <location>
        <begin position="24"/>
        <end position="46"/>
    </location>
</feature>
<feature type="transmembrane region" description="Helical" evidence="1">
    <location>
        <begin position="334"/>
        <end position="354"/>
    </location>
</feature>
<protein>
    <submittedName>
        <fullName evidence="2">Uncharacterized protein</fullName>
    </submittedName>
</protein>
<organism evidence="2 3">
    <name type="scientific">Ophiocordyceps sinensis (strain Co18 / CGMCC 3.14243)</name>
    <name type="common">Yarsagumba caterpillar fungus</name>
    <name type="synonym">Hirsutella sinensis</name>
    <dbReference type="NCBI Taxonomy" id="911162"/>
    <lineage>
        <taxon>Eukaryota</taxon>
        <taxon>Fungi</taxon>
        <taxon>Dikarya</taxon>
        <taxon>Ascomycota</taxon>
        <taxon>Pezizomycotina</taxon>
        <taxon>Sordariomycetes</taxon>
        <taxon>Hypocreomycetidae</taxon>
        <taxon>Hypocreales</taxon>
        <taxon>Ophiocordycipitaceae</taxon>
        <taxon>Ophiocordyceps</taxon>
    </lineage>
</organism>
<dbReference type="HOGENOM" id="CLU_041697_0_0_1"/>
<keyword evidence="1" id="KW-0472">Membrane</keyword>
<dbReference type="InterPro" id="IPR053018">
    <property type="entry name" value="Elsinochrome_Biosynth-Asso"/>
</dbReference>
<keyword evidence="1" id="KW-0812">Transmembrane</keyword>
<dbReference type="EMBL" id="KE652174">
    <property type="protein sequence ID" value="EQL04222.1"/>
    <property type="molecule type" value="Genomic_DNA"/>
</dbReference>
<dbReference type="AlphaFoldDB" id="T5AR65"/>
<dbReference type="OrthoDB" id="5427664at2759"/>
<evidence type="ECO:0000313" key="2">
    <source>
        <dbReference type="EMBL" id="EQL04222.1"/>
    </source>
</evidence>
<name>T5AR65_OPHSC</name>
<evidence type="ECO:0000313" key="3">
    <source>
        <dbReference type="Proteomes" id="UP000019374"/>
    </source>
</evidence>
<feature type="transmembrane region" description="Helical" evidence="1">
    <location>
        <begin position="360"/>
        <end position="378"/>
    </location>
</feature>
<dbReference type="PANTHER" id="PTHR37577:SF1">
    <property type="entry name" value="INTEGRAL MEMBRANE PROTEIN"/>
    <property type="match status" value="1"/>
</dbReference>
<proteinExistence type="predicted"/>
<keyword evidence="1" id="KW-1133">Transmembrane helix</keyword>